<sequence length="167" mass="18933">MSTSPKDKAIATTSQKTDGNENASQEVQYYYPAIPELGLPARPILSWEEEYPTPPIIRPSPAEAAIIIAKAREIAVTEERFEIAKMFYCLTFQIWDEGPPEEDELFFPASVKELMKLEEGKSKEEVEALYDTIRNGTFAYVDDSPPQDPSSFIDDFDEIEYMNGAYD</sequence>
<feature type="region of interest" description="Disordered" evidence="1">
    <location>
        <begin position="1"/>
        <end position="24"/>
    </location>
</feature>
<gene>
    <name evidence="2" type="ORF">BJ508DRAFT_307594</name>
</gene>
<reference evidence="2 3" key="1">
    <citation type="journal article" date="2018" name="Nat. Ecol. Evol.">
        <title>Pezizomycetes genomes reveal the molecular basis of ectomycorrhizal truffle lifestyle.</title>
        <authorList>
            <person name="Murat C."/>
            <person name="Payen T."/>
            <person name="Noel B."/>
            <person name="Kuo A."/>
            <person name="Morin E."/>
            <person name="Chen J."/>
            <person name="Kohler A."/>
            <person name="Krizsan K."/>
            <person name="Balestrini R."/>
            <person name="Da Silva C."/>
            <person name="Montanini B."/>
            <person name="Hainaut M."/>
            <person name="Levati E."/>
            <person name="Barry K.W."/>
            <person name="Belfiori B."/>
            <person name="Cichocki N."/>
            <person name="Clum A."/>
            <person name="Dockter R.B."/>
            <person name="Fauchery L."/>
            <person name="Guy J."/>
            <person name="Iotti M."/>
            <person name="Le Tacon F."/>
            <person name="Lindquist E.A."/>
            <person name="Lipzen A."/>
            <person name="Malagnac F."/>
            <person name="Mello A."/>
            <person name="Molinier V."/>
            <person name="Miyauchi S."/>
            <person name="Poulain J."/>
            <person name="Riccioni C."/>
            <person name="Rubini A."/>
            <person name="Sitrit Y."/>
            <person name="Splivallo R."/>
            <person name="Traeger S."/>
            <person name="Wang M."/>
            <person name="Zifcakova L."/>
            <person name="Wipf D."/>
            <person name="Zambonelli A."/>
            <person name="Paolocci F."/>
            <person name="Nowrousian M."/>
            <person name="Ottonello S."/>
            <person name="Baldrian P."/>
            <person name="Spatafora J.W."/>
            <person name="Henrissat B."/>
            <person name="Nagy L.G."/>
            <person name="Aury J.M."/>
            <person name="Wincker P."/>
            <person name="Grigoriev I.V."/>
            <person name="Bonfante P."/>
            <person name="Martin F.M."/>
        </authorList>
    </citation>
    <scope>NUCLEOTIDE SEQUENCE [LARGE SCALE GENOMIC DNA]</scope>
    <source>
        <strain evidence="2 3">RN42</strain>
    </source>
</reference>
<keyword evidence="3" id="KW-1185">Reference proteome</keyword>
<accession>A0A3N4I7Q0</accession>
<evidence type="ECO:0000313" key="3">
    <source>
        <dbReference type="Proteomes" id="UP000275078"/>
    </source>
</evidence>
<feature type="compositionally biased region" description="Polar residues" evidence="1">
    <location>
        <begin position="11"/>
        <end position="24"/>
    </location>
</feature>
<protein>
    <submittedName>
        <fullName evidence="2">Uncharacterized protein</fullName>
    </submittedName>
</protein>
<dbReference type="Proteomes" id="UP000275078">
    <property type="component" value="Unassembled WGS sequence"/>
</dbReference>
<evidence type="ECO:0000256" key="1">
    <source>
        <dbReference type="SAM" id="MobiDB-lite"/>
    </source>
</evidence>
<organism evidence="2 3">
    <name type="scientific">Ascobolus immersus RN42</name>
    <dbReference type="NCBI Taxonomy" id="1160509"/>
    <lineage>
        <taxon>Eukaryota</taxon>
        <taxon>Fungi</taxon>
        <taxon>Dikarya</taxon>
        <taxon>Ascomycota</taxon>
        <taxon>Pezizomycotina</taxon>
        <taxon>Pezizomycetes</taxon>
        <taxon>Pezizales</taxon>
        <taxon>Ascobolaceae</taxon>
        <taxon>Ascobolus</taxon>
    </lineage>
</organism>
<name>A0A3N4I7Q0_ASCIM</name>
<dbReference type="AlphaFoldDB" id="A0A3N4I7Q0"/>
<dbReference type="EMBL" id="ML119690">
    <property type="protein sequence ID" value="RPA80201.1"/>
    <property type="molecule type" value="Genomic_DNA"/>
</dbReference>
<proteinExistence type="predicted"/>
<evidence type="ECO:0000313" key="2">
    <source>
        <dbReference type="EMBL" id="RPA80201.1"/>
    </source>
</evidence>